<evidence type="ECO:0000256" key="1">
    <source>
        <dbReference type="SAM" id="Coils"/>
    </source>
</evidence>
<dbReference type="PANTHER" id="PTHR43681">
    <property type="entry name" value="TRANSMEMBRANE GTPASE FZO"/>
    <property type="match status" value="1"/>
</dbReference>
<dbReference type="InterPro" id="IPR027417">
    <property type="entry name" value="P-loop_NTPase"/>
</dbReference>
<dbReference type="Pfam" id="PF01926">
    <property type="entry name" value="MMR_HSR1"/>
    <property type="match status" value="1"/>
</dbReference>
<accession>A0AAW8JDB8</accession>
<gene>
    <name evidence="3" type="ORF">RFH47_15190</name>
</gene>
<evidence type="ECO:0000259" key="2">
    <source>
        <dbReference type="Pfam" id="PF01926"/>
    </source>
</evidence>
<proteinExistence type="predicted"/>
<name>A0AAW8JDB8_9GAMM</name>
<protein>
    <submittedName>
        <fullName evidence="3">GTPase</fullName>
    </submittedName>
</protein>
<dbReference type="InterPro" id="IPR006073">
    <property type="entry name" value="GTP-bd"/>
</dbReference>
<keyword evidence="1" id="KW-0175">Coiled coil</keyword>
<dbReference type="Gene3D" id="3.40.50.300">
    <property type="entry name" value="P-loop containing nucleotide triphosphate hydrolases"/>
    <property type="match status" value="1"/>
</dbReference>
<organism evidence="3 4">
    <name type="scientific">Acinetobacter rudis</name>
    <dbReference type="NCBI Taxonomy" id="632955"/>
    <lineage>
        <taxon>Bacteria</taxon>
        <taxon>Pseudomonadati</taxon>
        <taxon>Pseudomonadota</taxon>
        <taxon>Gammaproteobacteria</taxon>
        <taxon>Moraxellales</taxon>
        <taxon>Moraxellaceae</taxon>
        <taxon>Acinetobacter</taxon>
    </lineage>
</organism>
<dbReference type="InterPro" id="IPR051943">
    <property type="entry name" value="TRAFAC_Dynamin-like_GTPase"/>
</dbReference>
<reference evidence="3" key="1">
    <citation type="submission" date="2023-08" db="EMBL/GenBank/DDBJ databases">
        <title>Emergence of clinically-relevant ST2 carbapenem-resistant Acinetobacter baumannii strains in hospital sewages in Zhejiang, East of China.</title>
        <authorList>
            <person name="Kaichao C."/>
            <person name="Zhang R."/>
        </authorList>
    </citation>
    <scope>NUCLEOTIDE SEQUENCE</scope>
    <source>
        <strain evidence="3">M-RB-37</strain>
    </source>
</reference>
<dbReference type="AlphaFoldDB" id="A0AAW8JDB8"/>
<feature type="coiled-coil region" evidence="1">
    <location>
        <begin position="484"/>
        <end position="514"/>
    </location>
</feature>
<evidence type="ECO:0000313" key="4">
    <source>
        <dbReference type="Proteomes" id="UP001243844"/>
    </source>
</evidence>
<feature type="domain" description="G" evidence="2">
    <location>
        <begin position="100"/>
        <end position="224"/>
    </location>
</feature>
<dbReference type="EMBL" id="JAVIDL010000046">
    <property type="protein sequence ID" value="MDQ8937065.1"/>
    <property type="molecule type" value="Genomic_DNA"/>
</dbReference>
<dbReference type="PANTHER" id="PTHR43681:SF1">
    <property type="entry name" value="SARCALUMENIN"/>
    <property type="match status" value="1"/>
</dbReference>
<dbReference type="GO" id="GO:0005525">
    <property type="term" value="F:GTP binding"/>
    <property type="evidence" value="ECO:0007669"/>
    <property type="project" value="InterPro"/>
</dbReference>
<sequence>MNKHTSIEQFIHTLDAHQNDQLDFSPVIEKMHDWRSDFAQELQTHLLSSNSFSPDTQLKQQIDHFNQQVIAHINTWDARWAELSPAQSLADTFENKVMLLIFGKFNAGKSSLCNLLADCFRQHGQSVKYFHLADGSVVYTEEALREGATETTARLQGVCLGEKFILLDTPGLHSVTTENAALTQRFIDSADGVLWLTSSSSPGQVQELDSLGRELRRHKPLLPIITRSDQIEEDEIDGEICTILCHKNANQRAIQETDVYSRSQDKLEQMQVDARLLKTPVSISAQMVRQTGFDPQSMTEAGFDQLFLALLDLIEPAFAYKQRKSAEIFLHYLQEAVLEPIEELLQQSLSVLTQMTQNMQIELTQQQDKIIANTWRAILPQVPRLLEEHASTQAIDAVTQTIVQWAEQHLTEQLHQQLKDYRLENVVVQALPLDQNVSYEVITATTDQPETIRHDRLYNEISNKLQVLLTELTTPVITQCHDYLQALNASIQKLQSLSEQFEQHLKQHAQHLRNHQQDPHYALCE</sequence>
<dbReference type="Proteomes" id="UP001243844">
    <property type="component" value="Unassembled WGS sequence"/>
</dbReference>
<dbReference type="RefSeq" id="WP_308982094.1">
    <property type="nucleotide sequence ID" value="NZ_JAVIDL010000046.1"/>
</dbReference>
<comment type="caution">
    <text evidence="3">The sequence shown here is derived from an EMBL/GenBank/DDBJ whole genome shotgun (WGS) entry which is preliminary data.</text>
</comment>
<dbReference type="SUPFAM" id="SSF52540">
    <property type="entry name" value="P-loop containing nucleoside triphosphate hydrolases"/>
    <property type="match status" value="1"/>
</dbReference>
<evidence type="ECO:0000313" key="3">
    <source>
        <dbReference type="EMBL" id="MDQ8937065.1"/>
    </source>
</evidence>